<reference evidence="12 13" key="1">
    <citation type="submission" date="2021-04" db="EMBL/GenBank/DDBJ databases">
        <authorList>
            <person name="Bliznina A."/>
        </authorList>
    </citation>
    <scope>NUCLEOTIDE SEQUENCE [LARGE SCALE GENOMIC DNA]</scope>
</reference>
<accession>A0ABN7SZQ5</accession>
<dbReference type="Gene3D" id="3.40.50.300">
    <property type="entry name" value="P-loop containing nucleotide triphosphate hydrolases"/>
    <property type="match status" value="2"/>
</dbReference>
<feature type="domain" description="Helicase ATP-binding" evidence="9">
    <location>
        <begin position="372"/>
        <end position="543"/>
    </location>
</feature>
<evidence type="ECO:0000313" key="12">
    <source>
        <dbReference type="EMBL" id="CAG5106819.1"/>
    </source>
</evidence>
<dbReference type="CDD" id="cd18787">
    <property type="entry name" value="SF2_C_DEAD"/>
    <property type="match status" value="1"/>
</dbReference>
<evidence type="ECO:0000256" key="1">
    <source>
        <dbReference type="ARBA" id="ARBA00012552"/>
    </source>
</evidence>
<dbReference type="PROSITE" id="PS51192">
    <property type="entry name" value="HELICASE_ATP_BIND_1"/>
    <property type="match status" value="1"/>
</dbReference>
<feature type="domain" description="Helicase C-terminal" evidence="10">
    <location>
        <begin position="554"/>
        <end position="715"/>
    </location>
</feature>
<protein>
    <recommendedName>
        <fullName evidence="1">RNA helicase</fullName>
        <ecNumber evidence="1">3.6.4.13</ecNumber>
    </recommendedName>
</protein>
<evidence type="ECO:0000256" key="8">
    <source>
        <dbReference type="SAM" id="MobiDB-lite"/>
    </source>
</evidence>
<evidence type="ECO:0000256" key="6">
    <source>
        <dbReference type="PROSITE-ProRule" id="PRU00552"/>
    </source>
</evidence>
<dbReference type="Proteomes" id="UP001158576">
    <property type="component" value="Chromosome 1"/>
</dbReference>
<evidence type="ECO:0000256" key="2">
    <source>
        <dbReference type="ARBA" id="ARBA00022741"/>
    </source>
</evidence>
<dbReference type="Gene3D" id="2.20.25.10">
    <property type="match status" value="1"/>
</dbReference>
<dbReference type="InterPro" id="IPR001650">
    <property type="entry name" value="Helicase_C-like"/>
</dbReference>
<keyword evidence="13" id="KW-1185">Reference proteome</keyword>
<feature type="region of interest" description="Disordered" evidence="8">
    <location>
        <begin position="265"/>
        <end position="331"/>
    </location>
</feature>
<dbReference type="InterPro" id="IPR014014">
    <property type="entry name" value="RNA_helicase_DEAD_Q_motif"/>
</dbReference>
<evidence type="ECO:0000256" key="5">
    <source>
        <dbReference type="ARBA" id="ARBA00022840"/>
    </source>
</evidence>
<gene>
    <name evidence="12" type="ORF">OKIOD_LOCUS11779</name>
</gene>
<dbReference type="SUPFAM" id="SSF52540">
    <property type="entry name" value="P-loop containing nucleoside triphosphate hydrolases"/>
    <property type="match status" value="1"/>
</dbReference>
<dbReference type="InterPro" id="IPR027417">
    <property type="entry name" value="P-loop_NTPase"/>
</dbReference>
<evidence type="ECO:0000256" key="4">
    <source>
        <dbReference type="ARBA" id="ARBA00022806"/>
    </source>
</evidence>
<dbReference type="SMART" id="SM00487">
    <property type="entry name" value="DEXDc"/>
    <property type="match status" value="1"/>
</dbReference>
<comment type="similarity">
    <text evidence="7">Belongs to the DEAD box helicase family.</text>
</comment>
<sequence length="715" mass="83185">MKLLTHNMMQSHVKGITRRFPLLIKPENVRVVEQEFNPDFIRRMLGRIEYEALQQAMAWLGHDGKLPKDCPSEDENNEDILKAIHHALIEVELVEGKLVCPESGREFPNEKYSDDEMRAKLLAACVTSEMIKESNKKMSKIKTQIIKVGPYEDIELSPQQYKRLAELLQQLSENTFEFREPKKKTNKRLADQERLFDECPSLRMISSGALINLNEEPSRKKKRKKITKEEEDEKLAAIASMAVTFDQIKTMIRMSAYDRYDDRRHDDRYDDRRYDDRSRYDDRRDDRDRYDDRRYEESRRDDRREEEPREEREMKVVSNDGGAEGMNPDGLIESNWDEVCESFDDMSLDQQLLRGIYSYGFEKPSAIQMRAIVPCTKGYDVIAQAQSGTGKTATFAISCLQQIDVNRACTQALILGPTRELAQQIQKVVLSLGDYMGASCYACVGGNNMKVEIQRLQSEPQQIIVGTPGRVFDMITRKVIDPRDIKIFVLDEADEMLSRGFKDQIYDIFRTLPGNIQVVLLSATMPTEILDVTKRFMREPIRILVKKEELTLEGIKQYYVNVEKEDWKLETLCDLYETVTITQCVIFLNTRKKVEWLTQQLNRRDFTVSCMHGDMDQKNREQVMREFRTGSSRVLITTDLLARGIDVQQVSLVINYDLPTNRENYIHRIGRGGRFGRKGAAINFVTEEDKRTLQDIEQFYNTTIEEMPMNIADLL</sequence>
<evidence type="ECO:0000259" key="10">
    <source>
        <dbReference type="PROSITE" id="PS51194"/>
    </source>
</evidence>
<evidence type="ECO:0000259" key="11">
    <source>
        <dbReference type="PROSITE" id="PS51195"/>
    </source>
</evidence>
<proteinExistence type="inferred from homology"/>
<dbReference type="EC" id="3.6.4.13" evidence="1"/>
<keyword evidence="5 7" id="KW-0067">ATP-binding</keyword>
<dbReference type="SMART" id="SM00490">
    <property type="entry name" value="HELICc"/>
    <property type="match status" value="1"/>
</dbReference>
<evidence type="ECO:0000313" key="13">
    <source>
        <dbReference type="Proteomes" id="UP001158576"/>
    </source>
</evidence>
<evidence type="ECO:0000259" key="9">
    <source>
        <dbReference type="PROSITE" id="PS51192"/>
    </source>
</evidence>
<organism evidence="12 13">
    <name type="scientific">Oikopleura dioica</name>
    <name type="common">Tunicate</name>
    <dbReference type="NCBI Taxonomy" id="34765"/>
    <lineage>
        <taxon>Eukaryota</taxon>
        <taxon>Metazoa</taxon>
        <taxon>Chordata</taxon>
        <taxon>Tunicata</taxon>
        <taxon>Appendicularia</taxon>
        <taxon>Copelata</taxon>
        <taxon>Oikopleuridae</taxon>
        <taxon>Oikopleura</taxon>
    </lineage>
</organism>
<feature type="short sequence motif" description="Q motif" evidence="6">
    <location>
        <begin position="341"/>
        <end position="369"/>
    </location>
</feature>
<keyword evidence="2 7" id="KW-0547">Nucleotide-binding</keyword>
<dbReference type="InterPro" id="IPR000629">
    <property type="entry name" value="RNA-helicase_DEAD-box_CS"/>
</dbReference>
<dbReference type="EMBL" id="OU015566">
    <property type="protein sequence ID" value="CAG5106819.1"/>
    <property type="molecule type" value="Genomic_DNA"/>
</dbReference>
<name>A0ABN7SZQ5_OIKDI</name>
<dbReference type="Pfam" id="PF00270">
    <property type="entry name" value="DEAD"/>
    <property type="match status" value="1"/>
</dbReference>
<dbReference type="Pfam" id="PF00271">
    <property type="entry name" value="Helicase_C"/>
    <property type="match status" value="1"/>
</dbReference>
<dbReference type="InterPro" id="IPR014001">
    <property type="entry name" value="Helicase_ATP-bd"/>
</dbReference>
<dbReference type="PROSITE" id="PS51195">
    <property type="entry name" value="Q_MOTIF"/>
    <property type="match status" value="1"/>
</dbReference>
<dbReference type="PROSITE" id="PS51194">
    <property type="entry name" value="HELICASE_CTER"/>
    <property type="match status" value="1"/>
</dbReference>
<dbReference type="PROSITE" id="PS00039">
    <property type="entry name" value="DEAD_ATP_HELICASE"/>
    <property type="match status" value="1"/>
</dbReference>
<keyword evidence="4 7" id="KW-0347">Helicase</keyword>
<feature type="compositionally biased region" description="Basic and acidic residues" evidence="8">
    <location>
        <begin position="265"/>
        <end position="315"/>
    </location>
</feature>
<evidence type="ECO:0000256" key="3">
    <source>
        <dbReference type="ARBA" id="ARBA00022801"/>
    </source>
</evidence>
<dbReference type="CDD" id="cd21089">
    <property type="entry name" value="Trm112-like"/>
    <property type="match status" value="1"/>
</dbReference>
<feature type="domain" description="DEAD-box RNA helicase Q" evidence="11">
    <location>
        <begin position="341"/>
        <end position="369"/>
    </location>
</feature>
<keyword evidence="3 7" id="KW-0378">Hydrolase</keyword>
<dbReference type="InterPro" id="IPR011545">
    <property type="entry name" value="DEAD/DEAH_box_helicase_dom"/>
</dbReference>
<dbReference type="PANTHER" id="PTHR47958">
    <property type="entry name" value="ATP-DEPENDENT RNA HELICASE DBP3"/>
    <property type="match status" value="1"/>
</dbReference>
<evidence type="ECO:0000256" key="7">
    <source>
        <dbReference type="RuleBase" id="RU000492"/>
    </source>
</evidence>